<keyword evidence="7" id="KW-1185">Reference proteome</keyword>
<dbReference type="GO" id="GO:0016020">
    <property type="term" value="C:membrane"/>
    <property type="evidence" value="ECO:0007669"/>
    <property type="project" value="UniProtKB-SubCell"/>
</dbReference>
<dbReference type="SUPFAM" id="SSF144091">
    <property type="entry name" value="Rhomboid-like"/>
    <property type="match status" value="1"/>
</dbReference>
<feature type="transmembrane region" description="Helical" evidence="5">
    <location>
        <begin position="177"/>
        <end position="195"/>
    </location>
</feature>
<dbReference type="InterPro" id="IPR035952">
    <property type="entry name" value="Rhomboid-like_sf"/>
</dbReference>
<gene>
    <name evidence="6" type="ORF">C8E97_5508</name>
</gene>
<comment type="subcellular location">
    <subcellularLocation>
        <location evidence="1">Membrane</location>
        <topology evidence="1">Multi-pass membrane protein</topology>
    </subcellularLocation>
</comment>
<comment type="caution">
    <text evidence="6">The sequence shown here is derived from an EMBL/GenBank/DDBJ whole genome shotgun (WGS) entry which is preliminary data.</text>
</comment>
<dbReference type="InterPro" id="IPR046862">
    <property type="entry name" value="Rhomboid_2"/>
</dbReference>
<dbReference type="AlphaFoldDB" id="A0A495W547"/>
<sequence>MRDRFRRNPVTAGYLLAVAGLALLMRFVFADGMSAQIVESLSTNTGNLAHHPVNALVGSAFVLDPGDGVVFTAVALLGLAVCLGAFERVVGPWRAVGVALAGHVGATMAATAVIALGAYPVDLSEVVDVGVGHVAFAAGGAVTVLVPVVLRGPWLAVLVGYPLLVAEWFGAVPEFDAVGHVAAAVIGAGCGALAARRFFAFAGR</sequence>
<keyword evidence="3 5" id="KW-1133">Transmembrane helix</keyword>
<evidence type="ECO:0000256" key="2">
    <source>
        <dbReference type="ARBA" id="ARBA00022692"/>
    </source>
</evidence>
<dbReference type="OrthoDB" id="2242583at2"/>
<evidence type="ECO:0008006" key="8">
    <source>
        <dbReference type="Google" id="ProtNLM"/>
    </source>
</evidence>
<dbReference type="EMBL" id="RBXO01000001">
    <property type="protein sequence ID" value="RKT56796.1"/>
    <property type="molecule type" value="Genomic_DNA"/>
</dbReference>
<dbReference type="Pfam" id="PF20401">
    <property type="entry name" value="Rhomboid_2"/>
    <property type="match status" value="1"/>
</dbReference>
<protein>
    <recommendedName>
        <fullName evidence="8">Membrane associated rhomboid family serine protease</fullName>
    </recommendedName>
</protein>
<evidence type="ECO:0000256" key="1">
    <source>
        <dbReference type="ARBA" id="ARBA00004141"/>
    </source>
</evidence>
<evidence type="ECO:0000256" key="3">
    <source>
        <dbReference type="ARBA" id="ARBA00022989"/>
    </source>
</evidence>
<evidence type="ECO:0000256" key="5">
    <source>
        <dbReference type="SAM" id="Phobius"/>
    </source>
</evidence>
<dbReference type="Proteomes" id="UP000282084">
    <property type="component" value="Unassembled WGS sequence"/>
</dbReference>
<proteinExistence type="predicted"/>
<evidence type="ECO:0000313" key="6">
    <source>
        <dbReference type="EMBL" id="RKT56796.1"/>
    </source>
</evidence>
<evidence type="ECO:0000256" key="4">
    <source>
        <dbReference type="ARBA" id="ARBA00023136"/>
    </source>
</evidence>
<reference evidence="6 7" key="1">
    <citation type="submission" date="2018-10" db="EMBL/GenBank/DDBJ databases">
        <title>Sequencing the genomes of 1000 actinobacteria strains.</title>
        <authorList>
            <person name="Klenk H.-P."/>
        </authorList>
    </citation>
    <scope>NUCLEOTIDE SEQUENCE [LARGE SCALE GENOMIC DNA]</scope>
    <source>
        <strain evidence="6 7">DSM 43800</strain>
    </source>
</reference>
<accession>A0A495W547</accession>
<organism evidence="6 7">
    <name type="scientific">Saccharothrix australiensis</name>
    <dbReference type="NCBI Taxonomy" id="2072"/>
    <lineage>
        <taxon>Bacteria</taxon>
        <taxon>Bacillati</taxon>
        <taxon>Actinomycetota</taxon>
        <taxon>Actinomycetes</taxon>
        <taxon>Pseudonocardiales</taxon>
        <taxon>Pseudonocardiaceae</taxon>
        <taxon>Saccharothrix</taxon>
    </lineage>
</organism>
<keyword evidence="4 5" id="KW-0472">Membrane</keyword>
<feature type="transmembrane region" description="Helical" evidence="5">
    <location>
        <begin position="154"/>
        <end position="171"/>
    </location>
</feature>
<evidence type="ECO:0000313" key="7">
    <source>
        <dbReference type="Proteomes" id="UP000282084"/>
    </source>
</evidence>
<dbReference type="RefSeq" id="WP_121008295.1">
    <property type="nucleotide sequence ID" value="NZ_RBXO01000001.1"/>
</dbReference>
<feature type="transmembrane region" description="Helical" evidence="5">
    <location>
        <begin position="98"/>
        <end position="119"/>
    </location>
</feature>
<feature type="transmembrane region" description="Helical" evidence="5">
    <location>
        <begin position="12"/>
        <end position="29"/>
    </location>
</feature>
<name>A0A495W547_9PSEU</name>
<feature type="transmembrane region" description="Helical" evidence="5">
    <location>
        <begin position="68"/>
        <end position="86"/>
    </location>
</feature>
<keyword evidence="2 5" id="KW-0812">Transmembrane</keyword>
<feature type="transmembrane region" description="Helical" evidence="5">
    <location>
        <begin position="131"/>
        <end position="149"/>
    </location>
</feature>